<reference evidence="2 4" key="1">
    <citation type="submission" date="2020-01" db="EMBL/GenBank/DDBJ databases">
        <authorList>
            <consortium name="DOE Joint Genome Institute"/>
            <person name="Haridas S."/>
            <person name="Albert R."/>
            <person name="Binder M."/>
            <person name="Bloem J."/>
            <person name="Labutti K."/>
            <person name="Salamov A."/>
            <person name="Andreopoulos B."/>
            <person name="Baker S.E."/>
            <person name="Barry K."/>
            <person name="Bills G."/>
            <person name="Bluhm B.H."/>
            <person name="Cannon C."/>
            <person name="Castanera R."/>
            <person name="Culley D.E."/>
            <person name="Daum C."/>
            <person name="Ezra D."/>
            <person name="Gonzalez J.B."/>
            <person name="Henrissat B."/>
            <person name="Kuo A."/>
            <person name="Liang C."/>
            <person name="Lipzen A."/>
            <person name="Lutzoni F."/>
            <person name="Magnuson J."/>
            <person name="Mondo S."/>
            <person name="Nolan M."/>
            <person name="Ohm R."/>
            <person name="Pangilinan J."/>
            <person name="Park H.-J."/>
            <person name="Ramirez L."/>
            <person name="Alfaro M."/>
            <person name="Sun H."/>
            <person name="Tritt A."/>
            <person name="Yoshinaga Y."/>
            <person name="Zwiers L.-H."/>
            <person name="Turgeon B.G."/>
            <person name="Goodwin S.B."/>
            <person name="Spatafora J.W."/>
            <person name="Crous P.W."/>
            <person name="Grigoriev I.V."/>
        </authorList>
    </citation>
    <scope>NUCLEOTIDE SEQUENCE</scope>
    <source>
        <strain evidence="2 4">CBS 781.70</strain>
    </source>
</reference>
<dbReference type="Pfam" id="PF03061">
    <property type="entry name" value="4HBT"/>
    <property type="match status" value="1"/>
</dbReference>
<dbReference type="GeneID" id="54419899"/>
<dbReference type="SUPFAM" id="SSF54637">
    <property type="entry name" value="Thioesterase/thiol ester dehydrase-isomerase"/>
    <property type="match status" value="1"/>
</dbReference>
<dbReference type="Gene3D" id="3.10.129.10">
    <property type="entry name" value="Hotdog Thioesterase"/>
    <property type="match status" value="1"/>
</dbReference>
<organism evidence="2">
    <name type="scientific">Eremomyces bilateralis CBS 781.70</name>
    <dbReference type="NCBI Taxonomy" id="1392243"/>
    <lineage>
        <taxon>Eukaryota</taxon>
        <taxon>Fungi</taxon>
        <taxon>Dikarya</taxon>
        <taxon>Ascomycota</taxon>
        <taxon>Pezizomycotina</taxon>
        <taxon>Dothideomycetes</taxon>
        <taxon>Dothideomycetes incertae sedis</taxon>
        <taxon>Eremomycetales</taxon>
        <taxon>Eremomycetaceae</taxon>
        <taxon>Eremomyces</taxon>
    </lineage>
</organism>
<evidence type="ECO:0000313" key="4">
    <source>
        <dbReference type="RefSeq" id="XP_033535175.1"/>
    </source>
</evidence>
<dbReference type="AlphaFoldDB" id="A0A6G1G677"/>
<reference evidence="4" key="2">
    <citation type="submission" date="2020-04" db="EMBL/GenBank/DDBJ databases">
        <authorList>
            <consortium name="NCBI Genome Project"/>
        </authorList>
    </citation>
    <scope>NUCLEOTIDE SEQUENCE</scope>
    <source>
        <strain evidence="4">CBS 781.70</strain>
    </source>
</reference>
<evidence type="ECO:0000259" key="1">
    <source>
        <dbReference type="Pfam" id="PF03061"/>
    </source>
</evidence>
<dbReference type="InterPro" id="IPR029069">
    <property type="entry name" value="HotDog_dom_sf"/>
</dbReference>
<keyword evidence="3" id="KW-1185">Reference proteome</keyword>
<evidence type="ECO:0000313" key="3">
    <source>
        <dbReference type="Proteomes" id="UP000504638"/>
    </source>
</evidence>
<dbReference type="PANTHER" id="PTHR47260:SF1">
    <property type="entry name" value="UPF0644 PROTEIN PB2B4.06"/>
    <property type="match status" value="1"/>
</dbReference>
<sequence>MEDEAKFASIPWVSKLIQDPQWVSVTTPSRIPKPTGEDSFFAKLLNSPTTIPGYLSQYRRPDTAIAHGAPISNDGSKHEPAQISEVRTFVTLMKDLAGHPNLTHGGIIASVFDEVMGVMIMIRLQGGKPEHMDVGGGGLFTAYMNVQYLRPVPLGGAVMVVAWVKKVTEGRKFWIESEMRDEAGTVLATGETLYVKAKAKAKM</sequence>
<dbReference type="RefSeq" id="XP_033535175.1">
    <property type="nucleotide sequence ID" value="XM_033679329.1"/>
</dbReference>
<proteinExistence type="predicted"/>
<dbReference type="InterPro" id="IPR006683">
    <property type="entry name" value="Thioestr_dom"/>
</dbReference>
<dbReference type="CDD" id="cd03443">
    <property type="entry name" value="PaaI_thioesterase"/>
    <property type="match status" value="1"/>
</dbReference>
<reference evidence="4" key="3">
    <citation type="submission" date="2025-04" db="UniProtKB">
        <authorList>
            <consortium name="RefSeq"/>
        </authorList>
    </citation>
    <scope>IDENTIFICATION</scope>
    <source>
        <strain evidence="4">CBS 781.70</strain>
    </source>
</reference>
<protein>
    <submittedName>
        <fullName evidence="2 4">Thioesterase superfamily protein</fullName>
    </submittedName>
</protein>
<dbReference type="InterPro" id="IPR052061">
    <property type="entry name" value="PTE-AB_protein"/>
</dbReference>
<dbReference type="EMBL" id="ML975155">
    <property type="protein sequence ID" value="KAF1813544.1"/>
    <property type="molecule type" value="Genomic_DNA"/>
</dbReference>
<gene>
    <name evidence="2 4" type="ORF">P152DRAFT_457901</name>
</gene>
<dbReference type="PANTHER" id="PTHR47260">
    <property type="entry name" value="UPF0644 PROTEIN PB2B4.06"/>
    <property type="match status" value="1"/>
</dbReference>
<feature type="domain" description="Thioesterase" evidence="1">
    <location>
        <begin position="103"/>
        <end position="183"/>
    </location>
</feature>
<name>A0A6G1G677_9PEZI</name>
<accession>A0A6G1G677</accession>
<dbReference type="OrthoDB" id="506431at2759"/>
<dbReference type="Proteomes" id="UP000504638">
    <property type="component" value="Unplaced"/>
</dbReference>
<evidence type="ECO:0000313" key="2">
    <source>
        <dbReference type="EMBL" id="KAF1813544.1"/>
    </source>
</evidence>